<dbReference type="InParanoid" id="A0A6J2W4B3"/>
<dbReference type="Proteomes" id="UP000504632">
    <property type="component" value="Chromosome 9"/>
</dbReference>
<dbReference type="GO" id="GO:0005912">
    <property type="term" value="C:adherens junction"/>
    <property type="evidence" value="ECO:0007669"/>
    <property type="project" value="UniProtKB-SubCell"/>
</dbReference>
<feature type="region of interest" description="Disordered" evidence="10">
    <location>
        <begin position="247"/>
        <end position="288"/>
    </location>
</feature>
<dbReference type="GeneID" id="115820699"/>
<dbReference type="Pfam" id="PF11559">
    <property type="entry name" value="ADIP"/>
    <property type="match status" value="1"/>
</dbReference>
<dbReference type="PANTHER" id="PTHR46507:SF4">
    <property type="entry name" value="SSX FAMILY MEMBER 2 INTERACTING PROTEIN"/>
    <property type="match status" value="1"/>
</dbReference>
<dbReference type="OrthoDB" id="312015at2759"/>
<evidence type="ECO:0000256" key="2">
    <source>
        <dbReference type="ARBA" id="ARBA00004607"/>
    </source>
</evidence>
<dbReference type="GO" id="GO:0036064">
    <property type="term" value="C:ciliary basal body"/>
    <property type="evidence" value="ECO:0007669"/>
    <property type="project" value="TreeGrafter"/>
</dbReference>
<evidence type="ECO:0000256" key="1">
    <source>
        <dbReference type="ARBA" id="ARBA00004536"/>
    </source>
</evidence>
<organism evidence="11 12">
    <name type="scientific">Chanos chanos</name>
    <name type="common">Milkfish</name>
    <name type="synonym">Mugil chanos</name>
    <dbReference type="NCBI Taxonomy" id="29144"/>
    <lineage>
        <taxon>Eukaryota</taxon>
        <taxon>Metazoa</taxon>
        <taxon>Chordata</taxon>
        <taxon>Craniata</taxon>
        <taxon>Vertebrata</taxon>
        <taxon>Euteleostomi</taxon>
        <taxon>Actinopterygii</taxon>
        <taxon>Neopterygii</taxon>
        <taxon>Teleostei</taxon>
        <taxon>Ostariophysi</taxon>
        <taxon>Gonorynchiformes</taxon>
        <taxon>Chanidae</taxon>
        <taxon>Chanos</taxon>
    </lineage>
</organism>
<reference evidence="12" key="1">
    <citation type="submission" date="2025-08" db="UniProtKB">
        <authorList>
            <consortium name="RefSeq"/>
        </authorList>
    </citation>
    <scope>IDENTIFICATION</scope>
</reference>
<protein>
    <submittedName>
        <fullName evidence="12">Afadin- and alpha-actinin-binding protein-like</fullName>
    </submittedName>
</protein>
<evidence type="ECO:0000313" key="11">
    <source>
        <dbReference type="Proteomes" id="UP000504632"/>
    </source>
</evidence>
<dbReference type="InterPro" id="IPR021622">
    <property type="entry name" value="Afadin/alpha-actinin-bd"/>
</dbReference>
<gene>
    <name evidence="12" type="primary">LOC115820699</name>
</gene>
<evidence type="ECO:0000256" key="5">
    <source>
        <dbReference type="ARBA" id="ARBA00022889"/>
    </source>
</evidence>
<feature type="coiled-coil region" evidence="9">
    <location>
        <begin position="96"/>
        <end position="176"/>
    </location>
</feature>
<keyword evidence="4" id="KW-0963">Cytoplasm</keyword>
<evidence type="ECO:0000256" key="4">
    <source>
        <dbReference type="ARBA" id="ARBA00022490"/>
    </source>
</evidence>
<keyword evidence="11" id="KW-1185">Reference proteome</keyword>
<evidence type="ECO:0000256" key="6">
    <source>
        <dbReference type="ARBA" id="ARBA00022949"/>
    </source>
</evidence>
<dbReference type="InterPro" id="IPR052300">
    <property type="entry name" value="Adhesion_Centrosome_assoc"/>
</dbReference>
<evidence type="ECO:0000256" key="8">
    <source>
        <dbReference type="ARBA" id="ARBA00023212"/>
    </source>
</evidence>
<dbReference type="RefSeq" id="XP_030640205.1">
    <property type="nucleotide sequence ID" value="XM_030784345.1"/>
</dbReference>
<keyword evidence="8" id="KW-0206">Cytoskeleton</keyword>
<dbReference type="GO" id="GO:0007155">
    <property type="term" value="P:cell adhesion"/>
    <property type="evidence" value="ECO:0007669"/>
    <property type="project" value="UniProtKB-KW"/>
</dbReference>
<comment type="subcellular location">
    <subcellularLocation>
        <location evidence="1">Cell junction</location>
        <location evidence="1">Adherens junction</location>
    </subcellularLocation>
    <subcellularLocation>
        <location evidence="2">Cytoplasm</location>
        <location evidence="2">Cytoskeleton</location>
        <location evidence="2">Microtubule organizing center</location>
        <location evidence="2">Centrosome</location>
        <location evidence="2">Centriolar satellite</location>
    </subcellularLocation>
</comment>
<feature type="compositionally biased region" description="Basic and acidic residues" evidence="10">
    <location>
        <begin position="253"/>
        <end position="264"/>
    </location>
</feature>
<name>A0A6J2W4B3_CHACN</name>
<sequence length="463" mass="54573">MHPVPLSRNSYSNFCTFCTEENVSECILYINQELSSLGFAVICNELHRIRELDVVAVLNNIYSLLQLHRHALRTVEDLEMEQVKLSSDLDYQQLTNSRLKDQLELARKENNKLYEKARQLEMTIKTLQTCLKNEKEEAQKLQSIIASRATQYSHDMKRKEREFSKLKERLNHLLTDRKDKKQGIDVLNYIGRSDGRRGHWKTVKTEAKHEGEMYKTLLNDFDNRQRELMVENVELKKVLQQMKKEMVGILSPKKRDQRGGKQEDGPDQQTGSDEEEVCDPGKETPGMSCEHAREKLTNSIRQQWRKLKSHVEKLDNQASMVQVGDKDGEEVISKQTHEEEMEMLKMEIQQCKDFIQMQQQLMQQQLNTPCDEETAALLNDCYVLEEKERLKEEWRTFQEQRRTFEMERKSFTEAAIRLGRERKAFEEDRATWLKHQFLNMTFADHMRDVKKDSKTNGALSDCK</sequence>
<evidence type="ECO:0000313" key="12">
    <source>
        <dbReference type="RefSeq" id="XP_030640205.1"/>
    </source>
</evidence>
<dbReference type="AlphaFoldDB" id="A0A6J2W4B3"/>
<keyword evidence="5" id="KW-0130">Cell adhesion</keyword>
<dbReference type="GO" id="GO:0034451">
    <property type="term" value="C:centriolar satellite"/>
    <property type="evidence" value="ECO:0007669"/>
    <property type="project" value="UniProtKB-SubCell"/>
</dbReference>
<proteinExistence type="inferred from homology"/>
<dbReference type="GO" id="GO:0035735">
    <property type="term" value="P:intraciliary transport involved in cilium assembly"/>
    <property type="evidence" value="ECO:0007669"/>
    <property type="project" value="TreeGrafter"/>
</dbReference>
<evidence type="ECO:0000256" key="3">
    <source>
        <dbReference type="ARBA" id="ARBA00009291"/>
    </source>
</evidence>
<evidence type="ECO:0000256" key="10">
    <source>
        <dbReference type="SAM" id="MobiDB-lite"/>
    </source>
</evidence>
<comment type="similarity">
    <text evidence="3">Belongs to the ADIP family.</text>
</comment>
<accession>A0A6J2W4B3</accession>
<evidence type="ECO:0000256" key="7">
    <source>
        <dbReference type="ARBA" id="ARBA00023054"/>
    </source>
</evidence>
<keyword evidence="6" id="KW-0965">Cell junction</keyword>
<dbReference type="PANTHER" id="PTHR46507">
    <property type="entry name" value="AFADIN- AND ALPHA-ACTININ-BINDING PROTEIN"/>
    <property type="match status" value="1"/>
</dbReference>
<evidence type="ECO:0000256" key="9">
    <source>
        <dbReference type="SAM" id="Coils"/>
    </source>
</evidence>
<keyword evidence="7 9" id="KW-0175">Coiled coil</keyword>